<dbReference type="RefSeq" id="WP_302908690.1">
    <property type="nucleotide sequence ID" value="NZ_JAUMIS010000001.1"/>
</dbReference>
<evidence type="ECO:0000256" key="1">
    <source>
        <dbReference type="SAM" id="Coils"/>
    </source>
</evidence>
<name>A0ABT8VX23_9GAMM</name>
<accession>A0ABT8VX23</accession>
<proteinExistence type="predicted"/>
<feature type="coiled-coil region" evidence="1">
    <location>
        <begin position="38"/>
        <end position="65"/>
    </location>
</feature>
<evidence type="ECO:0000313" key="3">
    <source>
        <dbReference type="EMBL" id="MDO3720506.1"/>
    </source>
</evidence>
<reference evidence="3" key="1">
    <citation type="submission" date="2023-07" db="EMBL/GenBank/DDBJ databases">
        <title>Marinobacter sp. chi1 genome sequencing and assembly.</title>
        <authorList>
            <person name="Park S."/>
        </authorList>
    </citation>
    <scope>NUCLEOTIDE SEQUENCE</scope>
    <source>
        <strain evidence="3">Chi1</strain>
    </source>
</reference>
<evidence type="ECO:0000313" key="4">
    <source>
        <dbReference type="Proteomes" id="UP001168640"/>
    </source>
</evidence>
<keyword evidence="2" id="KW-0472">Membrane</keyword>
<protein>
    <submittedName>
        <fullName evidence="3">Uncharacterized protein</fullName>
    </submittedName>
</protein>
<sequence length="223" mass="24907">METDPLLSFLEGNQTALILAAIALLVGIVALVMAFTLSRSANREADSLRQQARSLGRELEELRIGQFSGGGHRPPPTLGADPGATRYDTEKEAYSKIWPQLWQLHDRVGIFIRAIENGESAGDLRLDARNAALEARQLMNLNRPFCNETVEELVTRLIDTEIKVHLAACQHMDVSKEVSDSSSDHERRVLKDKCQALYDGEARDLMNRLADAIRTRVINVNYP</sequence>
<keyword evidence="1" id="KW-0175">Coiled coil</keyword>
<comment type="caution">
    <text evidence="3">The sequence shown here is derived from an EMBL/GenBank/DDBJ whole genome shotgun (WGS) entry which is preliminary data.</text>
</comment>
<evidence type="ECO:0000256" key="2">
    <source>
        <dbReference type="SAM" id="Phobius"/>
    </source>
</evidence>
<keyword evidence="4" id="KW-1185">Reference proteome</keyword>
<keyword evidence="2" id="KW-0812">Transmembrane</keyword>
<gene>
    <name evidence="3" type="ORF">QVZ43_02160</name>
</gene>
<keyword evidence="2" id="KW-1133">Transmembrane helix</keyword>
<feature type="transmembrane region" description="Helical" evidence="2">
    <location>
        <begin position="16"/>
        <end position="37"/>
    </location>
</feature>
<organism evidence="3 4">
    <name type="scientific">Marinobacter suaedae</name>
    <dbReference type="NCBI Taxonomy" id="3057675"/>
    <lineage>
        <taxon>Bacteria</taxon>
        <taxon>Pseudomonadati</taxon>
        <taxon>Pseudomonadota</taxon>
        <taxon>Gammaproteobacteria</taxon>
        <taxon>Pseudomonadales</taxon>
        <taxon>Marinobacteraceae</taxon>
        <taxon>Marinobacter</taxon>
    </lineage>
</organism>
<dbReference type="Proteomes" id="UP001168640">
    <property type="component" value="Unassembled WGS sequence"/>
</dbReference>
<dbReference type="EMBL" id="JAUMIS010000001">
    <property type="protein sequence ID" value="MDO3720506.1"/>
    <property type="molecule type" value="Genomic_DNA"/>
</dbReference>